<keyword evidence="3" id="KW-1185">Reference proteome</keyword>
<dbReference type="RefSeq" id="WP_379832470.1">
    <property type="nucleotide sequence ID" value="NZ_JBHSSC010000043.1"/>
</dbReference>
<accession>A0ABW1S2L8</accession>
<keyword evidence="1" id="KW-1133">Transmembrane helix</keyword>
<feature type="transmembrane region" description="Helical" evidence="1">
    <location>
        <begin position="114"/>
        <end position="134"/>
    </location>
</feature>
<name>A0ABW1S2L8_9LACO</name>
<gene>
    <name evidence="2" type="ORF">ACFP5Y_12525</name>
</gene>
<dbReference type="Proteomes" id="UP001596282">
    <property type="component" value="Unassembled WGS sequence"/>
</dbReference>
<keyword evidence="1" id="KW-0812">Transmembrane</keyword>
<feature type="transmembrane region" description="Helical" evidence="1">
    <location>
        <begin position="51"/>
        <end position="69"/>
    </location>
</feature>
<sequence>MRTLSFTWLIGGAVLLIQVALVTLFQSALLTPLPIRYNLWGQVIAWQATNPLATAYLTSLVMPLLWFAMTALPSGPAAPTRFFWFSSRNIILISLASWDVFLMSNLFFNLPWWHLAQFIISSAFWALFGVRLAYEVYRRLQA</sequence>
<protein>
    <recommendedName>
        <fullName evidence="4">Integral membrane protein</fullName>
    </recommendedName>
</protein>
<dbReference type="EMBL" id="JBHSSC010000043">
    <property type="protein sequence ID" value="MFC6182053.1"/>
    <property type="molecule type" value="Genomic_DNA"/>
</dbReference>
<keyword evidence="1" id="KW-0472">Membrane</keyword>
<feature type="transmembrane region" description="Helical" evidence="1">
    <location>
        <begin position="90"/>
        <end position="108"/>
    </location>
</feature>
<reference evidence="3" key="1">
    <citation type="journal article" date="2019" name="Int. J. Syst. Evol. Microbiol.">
        <title>The Global Catalogue of Microorganisms (GCM) 10K type strain sequencing project: providing services to taxonomists for standard genome sequencing and annotation.</title>
        <authorList>
            <consortium name="The Broad Institute Genomics Platform"/>
            <consortium name="The Broad Institute Genome Sequencing Center for Infectious Disease"/>
            <person name="Wu L."/>
            <person name="Ma J."/>
        </authorList>
    </citation>
    <scope>NUCLEOTIDE SEQUENCE [LARGE SCALE GENOMIC DNA]</scope>
    <source>
        <strain evidence="3">CCM 8933</strain>
    </source>
</reference>
<evidence type="ECO:0008006" key="4">
    <source>
        <dbReference type="Google" id="ProtNLM"/>
    </source>
</evidence>
<proteinExistence type="predicted"/>
<evidence type="ECO:0000313" key="3">
    <source>
        <dbReference type="Proteomes" id="UP001596282"/>
    </source>
</evidence>
<evidence type="ECO:0000313" key="2">
    <source>
        <dbReference type="EMBL" id="MFC6182053.1"/>
    </source>
</evidence>
<comment type="caution">
    <text evidence="2">The sequence shown here is derived from an EMBL/GenBank/DDBJ whole genome shotgun (WGS) entry which is preliminary data.</text>
</comment>
<evidence type="ECO:0000256" key="1">
    <source>
        <dbReference type="SAM" id="Phobius"/>
    </source>
</evidence>
<organism evidence="2 3">
    <name type="scientific">Lactiplantibacillus daowaiensis</name>
    <dbReference type="NCBI Taxonomy" id="2559918"/>
    <lineage>
        <taxon>Bacteria</taxon>
        <taxon>Bacillati</taxon>
        <taxon>Bacillota</taxon>
        <taxon>Bacilli</taxon>
        <taxon>Lactobacillales</taxon>
        <taxon>Lactobacillaceae</taxon>
        <taxon>Lactiplantibacillus</taxon>
    </lineage>
</organism>